<dbReference type="AlphaFoldDB" id="A0AA38G208"/>
<feature type="region of interest" description="Disordered" evidence="1">
    <location>
        <begin position="26"/>
        <end position="52"/>
    </location>
</feature>
<reference evidence="2 3" key="1">
    <citation type="journal article" date="2021" name="Nat. Plants">
        <title>The Taxus genome provides insights into paclitaxel biosynthesis.</title>
        <authorList>
            <person name="Xiong X."/>
            <person name="Gou J."/>
            <person name="Liao Q."/>
            <person name="Li Y."/>
            <person name="Zhou Q."/>
            <person name="Bi G."/>
            <person name="Li C."/>
            <person name="Du R."/>
            <person name="Wang X."/>
            <person name="Sun T."/>
            <person name="Guo L."/>
            <person name="Liang H."/>
            <person name="Lu P."/>
            <person name="Wu Y."/>
            <person name="Zhang Z."/>
            <person name="Ro D.K."/>
            <person name="Shang Y."/>
            <person name="Huang S."/>
            <person name="Yan J."/>
        </authorList>
    </citation>
    <scope>NUCLEOTIDE SEQUENCE [LARGE SCALE GENOMIC DNA]</scope>
    <source>
        <strain evidence="2">Ta-2019</strain>
    </source>
</reference>
<keyword evidence="3" id="KW-1185">Reference proteome</keyword>
<gene>
    <name evidence="2" type="ORF">KI387_023027</name>
</gene>
<feature type="compositionally biased region" description="Polar residues" evidence="1">
    <location>
        <begin position="26"/>
        <end position="35"/>
    </location>
</feature>
<sequence length="99" mass="10587">SEKKNGSSSSSGWGFVNLDLVSASNFKDNMSNPNTGGKMVSEKNDSKKGMQENHLVVGGIKRGHTSKNLESDQDSVSENVMAVENSSELALVIVSDLRN</sequence>
<name>A0AA38G208_TAXCH</name>
<accession>A0AA38G208</accession>
<dbReference type="EMBL" id="JAHRHJ020000005">
    <property type="protein sequence ID" value="KAH9314400.1"/>
    <property type="molecule type" value="Genomic_DNA"/>
</dbReference>
<evidence type="ECO:0000313" key="2">
    <source>
        <dbReference type="EMBL" id="KAH9314400.1"/>
    </source>
</evidence>
<proteinExistence type="predicted"/>
<evidence type="ECO:0000256" key="1">
    <source>
        <dbReference type="SAM" id="MobiDB-lite"/>
    </source>
</evidence>
<feature type="compositionally biased region" description="Basic and acidic residues" evidence="1">
    <location>
        <begin position="40"/>
        <end position="51"/>
    </location>
</feature>
<comment type="caution">
    <text evidence="2">The sequence shown here is derived from an EMBL/GenBank/DDBJ whole genome shotgun (WGS) entry which is preliminary data.</text>
</comment>
<dbReference type="Proteomes" id="UP000824469">
    <property type="component" value="Unassembled WGS sequence"/>
</dbReference>
<protein>
    <submittedName>
        <fullName evidence="2">Uncharacterized protein</fullName>
    </submittedName>
</protein>
<evidence type="ECO:0000313" key="3">
    <source>
        <dbReference type="Proteomes" id="UP000824469"/>
    </source>
</evidence>
<feature type="non-terminal residue" evidence="2">
    <location>
        <position position="1"/>
    </location>
</feature>
<organism evidence="2 3">
    <name type="scientific">Taxus chinensis</name>
    <name type="common">Chinese yew</name>
    <name type="synonym">Taxus wallichiana var. chinensis</name>
    <dbReference type="NCBI Taxonomy" id="29808"/>
    <lineage>
        <taxon>Eukaryota</taxon>
        <taxon>Viridiplantae</taxon>
        <taxon>Streptophyta</taxon>
        <taxon>Embryophyta</taxon>
        <taxon>Tracheophyta</taxon>
        <taxon>Spermatophyta</taxon>
        <taxon>Pinopsida</taxon>
        <taxon>Pinidae</taxon>
        <taxon>Conifers II</taxon>
        <taxon>Cupressales</taxon>
        <taxon>Taxaceae</taxon>
        <taxon>Taxus</taxon>
    </lineage>
</organism>